<protein>
    <submittedName>
        <fullName evidence="2">Uncharacterized protein</fullName>
    </submittedName>
</protein>
<dbReference type="Proteomes" id="UP000524404">
    <property type="component" value="Unassembled WGS sequence"/>
</dbReference>
<accession>A0A841EST5</accession>
<keyword evidence="3" id="KW-1185">Reference proteome</keyword>
<feature type="region of interest" description="Disordered" evidence="1">
    <location>
        <begin position="1"/>
        <end position="20"/>
    </location>
</feature>
<organism evidence="2 3">
    <name type="scientific">Arcicella rosea</name>
    <dbReference type="NCBI Taxonomy" id="502909"/>
    <lineage>
        <taxon>Bacteria</taxon>
        <taxon>Pseudomonadati</taxon>
        <taxon>Bacteroidota</taxon>
        <taxon>Cytophagia</taxon>
        <taxon>Cytophagales</taxon>
        <taxon>Flectobacillaceae</taxon>
        <taxon>Arcicella</taxon>
    </lineage>
</organism>
<sequence>MAGKLIKRESEKASKGLEDYKKKHQVHSHYVSASLLVAMLEENPEIVGFKIEHTYDEDEVHQLIISGVNGDCEVISTSCIIGPPPCPPYCPVHID</sequence>
<dbReference type="EMBL" id="JACHKT010000012">
    <property type="protein sequence ID" value="MBB6003330.1"/>
    <property type="molecule type" value="Genomic_DNA"/>
</dbReference>
<evidence type="ECO:0000256" key="1">
    <source>
        <dbReference type="SAM" id="MobiDB-lite"/>
    </source>
</evidence>
<name>A0A841EST5_9BACT</name>
<reference evidence="2 3" key="1">
    <citation type="submission" date="2020-08" db="EMBL/GenBank/DDBJ databases">
        <title>Functional genomics of gut bacteria from endangered species of beetles.</title>
        <authorList>
            <person name="Carlos-Shanley C."/>
        </authorList>
    </citation>
    <scope>NUCLEOTIDE SEQUENCE [LARGE SCALE GENOMIC DNA]</scope>
    <source>
        <strain evidence="2 3">S00070</strain>
    </source>
</reference>
<dbReference type="AlphaFoldDB" id="A0A841EST5"/>
<comment type="caution">
    <text evidence="2">The sequence shown here is derived from an EMBL/GenBank/DDBJ whole genome shotgun (WGS) entry which is preliminary data.</text>
</comment>
<proteinExistence type="predicted"/>
<evidence type="ECO:0000313" key="3">
    <source>
        <dbReference type="Proteomes" id="UP000524404"/>
    </source>
</evidence>
<gene>
    <name evidence="2" type="ORF">HNP25_001986</name>
</gene>
<evidence type="ECO:0000313" key="2">
    <source>
        <dbReference type="EMBL" id="MBB6003330.1"/>
    </source>
</evidence>
<dbReference type="RefSeq" id="WP_184133747.1">
    <property type="nucleotide sequence ID" value="NZ_JACHKT010000012.1"/>
</dbReference>